<keyword evidence="1" id="KW-0472">Membrane</keyword>
<keyword evidence="1" id="KW-1133">Transmembrane helix</keyword>
<protein>
    <submittedName>
        <fullName evidence="2">Uncharacterized protein</fullName>
    </submittedName>
</protein>
<proteinExistence type="predicted"/>
<keyword evidence="1" id="KW-0812">Transmembrane</keyword>
<reference evidence="2 3" key="1">
    <citation type="journal article" date="2021" name="Elife">
        <title>Chloroplast acquisition without the gene transfer in kleptoplastic sea slugs, Plakobranchus ocellatus.</title>
        <authorList>
            <person name="Maeda T."/>
            <person name="Takahashi S."/>
            <person name="Yoshida T."/>
            <person name="Shimamura S."/>
            <person name="Takaki Y."/>
            <person name="Nagai Y."/>
            <person name="Toyoda A."/>
            <person name="Suzuki Y."/>
            <person name="Arimoto A."/>
            <person name="Ishii H."/>
            <person name="Satoh N."/>
            <person name="Nishiyama T."/>
            <person name="Hasebe M."/>
            <person name="Maruyama T."/>
            <person name="Minagawa J."/>
            <person name="Obokata J."/>
            <person name="Shigenobu S."/>
        </authorList>
    </citation>
    <scope>NUCLEOTIDE SEQUENCE [LARGE SCALE GENOMIC DNA]</scope>
</reference>
<feature type="transmembrane region" description="Helical" evidence="1">
    <location>
        <begin position="76"/>
        <end position="95"/>
    </location>
</feature>
<accession>A0AAV4GLE8</accession>
<feature type="transmembrane region" description="Helical" evidence="1">
    <location>
        <begin position="51"/>
        <end position="70"/>
    </location>
</feature>
<keyword evidence="3" id="KW-1185">Reference proteome</keyword>
<evidence type="ECO:0000256" key="1">
    <source>
        <dbReference type="SAM" id="Phobius"/>
    </source>
</evidence>
<gene>
    <name evidence="2" type="ORF">ElyMa_000722900</name>
</gene>
<comment type="caution">
    <text evidence="2">The sequence shown here is derived from an EMBL/GenBank/DDBJ whole genome shotgun (WGS) entry which is preliminary data.</text>
</comment>
<dbReference type="AlphaFoldDB" id="A0AAV4GLE8"/>
<evidence type="ECO:0000313" key="2">
    <source>
        <dbReference type="EMBL" id="GFR86528.1"/>
    </source>
</evidence>
<evidence type="ECO:0000313" key="3">
    <source>
        <dbReference type="Proteomes" id="UP000762676"/>
    </source>
</evidence>
<sequence>MPCTASDQPMSHLNPETIECPHHEVRCMTFTLGALRNGNCSAVQVVVVEEVVVVVVVVVVVIAVVVVVVAETAAVVVVVVDVVVIVVVLVASKILKMKFQKILIIEEMIDFKLTLGTFVAE</sequence>
<dbReference type="EMBL" id="BMAT01001480">
    <property type="protein sequence ID" value="GFR86528.1"/>
    <property type="molecule type" value="Genomic_DNA"/>
</dbReference>
<organism evidence="2 3">
    <name type="scientific">Elysia marginata</name>
    <dbReference type="NCBI Taxonomy" id="1093978"/>
    <lineage>
        <taxon>Eukaryota</taxon>
        <taxon>Metazoa</taxon>
        <taxon>Spiralia</taxon>
        <taxon>Lophotrochozoa</taxon>
        <taxon>Mollusca</taxon>
        <taxon>Gastropoda</taxon>
        <taxon>Heterobranchia</taxon>
        <taxon>Euthyneura</taxon>
        <taxon>Panpulmonata</taxon>
        <taxon>Sacoglossa</taxon>
        <taxon>Placobranchoidea</taxon>
        <taxon>Plakobranchidae</taxon>
        <taxon>Elysia</taxon>
    </lineage>
</organism>
<dbReference type="Proteomes" id="UP000762676">
    <property type="component" value="Unassembled WGS sequence"/>
</dbReference>
<name>A0AAV4GLE8_9GAST</name>